<comment type="caution">
    <text evidence="2">The sequence shown here is derived from an EMBL/GenBank/DDBJ whole genome shotgun (WGS) entry which is preliminary data.</text>
</comment>
<proteinExistence type="predicted"/>
<organism evidence="2 3">
    <name type="scientific">Nocardiopsis aegyptia</name>
    <dbReference type="NCBI Taxonomy" id="220378"/>
    <lineage>
        <taxon>Bacteria</taxon>
        <taxon>Bacillati</taxon>
        <taxon>Actinomycetota</taxon>
        <taxon>Actinomycetes</taxon>
        <taxon>Streptosporangiales</taxon>
        <taxon>Nocardiopsidaceae</taxon>
        <taxon>Nocardiopsis</taxon>
    </lineage>
</organism>
<sequence length="331" mass="34824">MFATFSRRAVVLVSSCVVVVAAAALATLPPEGVADRLGLHPPEAGPALATGRLGLPAHVEPPVPAPIPQPGQVAVCNEPGTDRVVALPDDAAPGGERPLWIRRPPGPDSSDLPVLYLLHGSASTHETLMEEDLGPLLDREMCRTGVEFVVAAPHGQENGGATTEWADAADGRFALESFVTGQVIEAVEGEHVRPRGLRAIGGFSMGGYGAAATALRHPDLYAQVASWAGYFRVDDPDGVLGDRAAAHSPDRLLDGDGVDDLRFVLVEGTEEHTPLQQGSIRGEAERFAGLLTDRGMTVATLRPRGGHDFRTWGRSLPGVVDFLVSGWTATP</sequence>
<dbReference type="InterPro" id="IPR050583">
    <property type="entry name" value="Mycobacterial_A85_antigen"/>
</dbReference>
<dbReference type="Pfam" id="PF00756">
    <property type="entry name" value="Esterase"/>
    <property type="match status" value="1"/>
</dbReference>
<keyword evidence="1" id="KW-0732">Signal</keyword>
<dbReference type="PANTHER" id="PTHR48098:SF1">
    <property type="entry name" value="DIACYLGLYCEROL ACYLTRANSFERASE_MYCOLYLTRANSFERASE AG85A"/>
    <property type="match status" value="1"/>
</dbReference>
<keyword evidence="3" id="KW-1185">Reference proteome</keyword>
<evidence type="ECO:0000256" key="1">
    <source>
        <dbReference type="SAM" id="SignalP"/>
    </source>
</evidence>
<reference evidence="2 3" key="1">
    <citation type="submission" date="2020-07" db="EMBL/GenBank/DDBJ databases">
        <title>Sequencing the genomes of 1000 actinobacteria strains.</title>
        <authorList>
            <person name="Klenk H.-P."/>
        </authorList>
    </citation>
    <scope>NUCLEOTIDE SEQUENCE [LARGE SCALE GENOMIC DNA]</scope>
    <source>
        <strain evidence="2 3">DSM 44442</strain>
    </source>
</reference>
<feature type="signal peptide" evidence="1">
    <location>
        <begin position="1"/>
        <end position="26"/>
    </location>
</feature>
<keyword evidence="2" id="KW-0378">Hydrolase</keyword>
<dbReference type="PANTHER" id="PTHR48098">
    <property type="entry name" value="ENTEROCHELIN ESTERASE-RELATED"/>
    <property type="match status" value="1"/>
</dbReference>
<dbReference type="GO" id="GO:0016787">
    <property type="term" value="F:hydrolase activity"/>
    <property type="evidence" value="ECO:0007669"/>
    <property type="project" value="UniProtKB-KW"/>
</dbReference>
<dbReference type="InterPro" id="IPR000801">
    <property type="entry name" value="Esterase-like"/>
</dbReference>
<dbReference type="RefSeq" id="WP_179825227.1">
    <property type="nucleotide sequence ID" value="NZ_JACCFS010000001.1"/>
</dbReference>
<dbReference type="InterPro" id="IPR029058">
    <property type="entry name" value="AB_hydrolase_fold"/>
</dbReference>
<dbReference type="EMBL" id="JACCFS010000001">
    <property type="protein sequence ID" value="NYJ35811.1"/>
    <property type="molecule type" value="Genomic_DNA"/>
</dbReference>
<evidence type="ECO:0000313" key="3">
    <source>
        <dbReference type="Proteomes" id="UP000572051"/>
    </source>
</evidence>
<dbReference type="Proteomes" id="UP000572051">
    <property type="component" value="Unassembled WGS sequence"/>
</dbReference>
<feature type="chain" id="PRO_5038526863" evidence="1">
    <location>
        <begin position="27"/>
        <end position="331"/>
    </location>
</feature>
<dbReference type="GO" id="GO:0016747">
    <property type="term" value="F:acyltransferase activity, transferring groups other than amino-acyl groups"/>
    <property type="evidence" value="ECO:0007669"/>
    <property type="project" value="TreeGrafter"/>
</dbReference>
<name>A0A7Z0EQD6_9ACTN</name>
<evidence type="ECO:0000313" key="2">
    <source>
        <dbReference type="EMBL" id="NYJ35811.1"/>
    </source>
</evidence>
<dbReference type="AlphaFoldDB" id="A0A7Z0EQD6"/>
<dbReference type="Gene3D" id="3.40.50.1820">
    <property type="entry name" value="alpha/beta hydrolase"/>
    <property type="match status" value="1"/>
</dbReference>
<gene>
    <name evidence="2" type="ORF">HNR10_003692</name>
</gene>
<accession>A0A7Z0EQD6</accession>
<protein>
    <submittedName>
        <fullName evidence="2">S-formylglutathione hydrolase FrmB</fullName>
    </submittedName>
</protein>
<dbReference type="SUPFAM" id="SSF53474">
    <property type="entry name" value="alpha/beta-Hydrolases"/>
    <property type="match status" value="1"/>
</dbReference>